<evidence type="ECO:0000313" key="2">
    <source>
        <dbReference type="Proteomes" id="UP001597116"/>
    </source>
</evidence>
<sequence>MKPQAVETVFFAFENDFVDTFRCIPMIVRYKLDTCGLKLKLPEWVKLSALEKRELAVRPCYTESEIAQYRHCLIDCVAKRCQKTVSELPPVDASWEELGRVPDEVQQKAAEWNCPPLTVAQWMQLDVMQRFALVKLSRSGHEGSNFPRALAEFGLGS</sequence>
<reference evidence="2" key="1">
    <citation type="journal article" date="2019" name="Int. J. Syst. Evol. Microbiol.">
        <title>The Global Catalogue of Microorganisms (GCM) 10K type strain sequencing project: providing services to taxonomists for standard genome sequencing and annotation.</title>
        <authorList>
            <consortium name="The Broad Institute Genomics Platform"/>
            <consortium name="The Broad Institute Genome Sequencing Center for Infectious Disease"/>
            <person name="Wu L."/>
            <person name="Ma J."/>
        </authorList>
    </citation>
    <scope>NUCLEOTIDE SEQUENCE [LARGE SCALE GENOMIC DNA]</scope>
    <source>
        <strain evidence="2">CCUG 55608</strain>
    </source>
</reference>
<comment type="caution">
    <text evidence="1">The sequence shown here is derived from an EMBL/GenBank/DDBJ whole genome shotgun (WGS) entry which is preliminary data.</text>
</comment>
<dbReference type="Proteomes" id="UP001597116">
    <property type="component" value="Unassembled WGS sequence"/>
</dbReference>
<gene>
    <name evidence="1" type="ORF">ACFQ4C_18355</name>
</gene>
<dbReference type="EMBL" id="JBHTLP010000011">
    <property type="protein sequence ID" value="MFD1143095.1"/>
    <property type="molecule type" value="Genomic_DNA"/>
</dbReference>
<dbReference type="RefSeq" id="WP_265990960.1">
    <property type="nucleotide sequence ID" value="NZ_CP110973.1"/>
</dbReference>
<dbReference type="Pfam" id="PF09655">
    <property type="entry name" value="Nitr_red_assoc"/>
    <property type="match status" value="1"/>
</dbReference>
<keyword evidence="2" id="KW-1185">Reference proteome</keyword>
<organism evidence="1 2">
    <name type="scientific">Larkinella insperata</name>
    <dbReference type="NCBI Taxonomy" id="332158"/>
    <lineage>
        <taxon>Bacteria</taxon>
        <taxon>Pseudomonadati</taxon>
        <taxon>Bacteroidota</taxon>
        <taxon>Cytophagia</taxon>
        <taxon>Cytophagales</taxon>
        <taxon>Spirosomataceae</taxon>
        <taxon>Larkinella</taxon>
    </lineage>
</organism>
<name>A0ABW3QH84_9BACT</name>
<proteinExistence type="predicted"/>
<dbReference type="NCBIfam" id="TIGR02664">
    <property type="entry name" value="nitr_red_assoc"/>
    <property type="match status" value="1"/>
</dbReference>
<protein>
    <submittedName>
        <fullName evidence="1">Nitrate reductase associated protein</fullName>
    </submittedName>
</protein>
<dbReference type="InterPro" id="IPR013481">
    <property type="entry name" value="NarM"/>
</dbReference>
<accession>A0ABW3QH84</accession>
<evidence type="ECO:0000313" key="1">
    <source>
        <dbReference type="EMBL" id="MFD1143095.1"/>
    </source>
</evidence>